<dbReference type="Proteomes" id="UP001270362">
    <property type="component" value="Unassembled WGS sequence"/>
</dbReference>
<keyword evidence="2" id="KW-0521">NADP</keyword>
<dbReference type="PROSITE" id="PS00061">
    <property type="entry name" value="ADH_SHORT"/>
    <property type="match status" value="1"/>
</dbReference>
<comment type="similarity">
    <text evidence="1">Belongs to the short-chain dehydrogenases/reductases (SDR) family.</text>
</comment>
<dbReference type="SUPFAM" id="SSF51735">
    <property type="entry name" value="NAD(P)-binding Rossmann-fold domains"/>
    <property type="match status" value="1"/>
</dbReference>
<evidence type="ECO:0000313" key="5">
    <source>
        <dbReference type="EMBL" id="KAK3681351.1"/>
    </source>
</evidence>
<keyword evidence="6" id="KW-1185">Reference proteome</keyword>
<dbReference type="InterPro" id="IPR020904">
    <property type="entry name" value="Sc_DH/Rdtase_CS"/>
</dbReference>
<comment type="caution">
    <text evidence="5">The sequence shown here is derived from an EMBL/GenBank/DDBJ whole genome shotgun (WGS) entry which is preliminary data.</text>
</comment>
<dbReference type="InterPro" id="IPR057326">
    <property type="entry name" value="KR_dom"/>
</dbReference>
<protein>
    <submittedName>
        <fullName evidence="5">NADP(+)-dependent dehydrogenase</fullName>
    </submittedName>
</protein>
<dbReference type="Gene3D" id="3.40.50.720">
    <property type="entry name" value="NAD(P)-binding Rossmann-like Domain"/>
    <property type="match status" value="1"/>
</dbReference>
<dbReference type="GO" id="GO:0016491">
    <property type="term" value="F:oxidoreductase activity"/>
    <property type="evidence" value="ECO:0007669"/>
    <property type="project" value="UniProtKB-KW"/>
</dbReference>
<evidence type="ECO:0000256" key="3">
    <source>
        <dbReference type="ARBA" id="ARBA00023002"/>
    </source>
</evidence>
<sequence>MSIFHALPRPTPTFHSTTYPRISTHDTFRATGKTILITGGASGIGLSIAHAFASTGVARIALVSRTPSTLASAKASLSTTYPDVQILTFAADITDTTSMTSIFTSLQTIDVLVLSAATIHPRLPATDLPATDVQSAFAVNTLTTFTLTQAYLALPTPEGGRKTLISISSAAAQVQGTRRAGYGASKAAAAQVLQHFAAEMMITEGGEEDDVRLFSMHPGAFWTAASGSGGFKRDEVVWDDLSLPGDFAVWLAGEESRFLSGRFVWANWDVDELIALEGRVRADKAFLTIGLVL</sequence>
<evidence type="ECO:0000259" key="4">
    <source>
        <dbReference type="SMART" id="SM00822"/>
    </source>
</evidence>
<dbReference type="CDD" id="cd05233">
    <property type="entry name" value="SDR_c"/>
    <property type="match status" value="1"/>
</dbReference>
<reference evidence="5" key="2">
    <citation type="submission" date="2023-06" db="EMBL/GenBank/DDBJ databases">
        <authorList>
            <consortium name="Lawrence Berkeley National Laboratory"/>
            <person name="Haridas S."/>
            <person name="Hensen N."/>
            <person name="Bonometti L."/>
            <person name="Westerberg I."/>
            <person name="Brannstrom I.O."/>
            <person name="Guillou S."/>
            <person name="Cros-Aarteil S."/>
            <person name="Calhoun S."/>
            <person name="Kuo A."/>
            <person name="Mondo S."/>
            <person name="Pangilinan J."/>
            <person name="Riley R."/>
            <person name="Labutti K."/>
            <person name="Andreopoulos B."/>
            <person name="Lipzen A."/>
            <person name="Chen C."/>
            <person name="Yanf M."/>
            <person name="Daum C."/>
            <person name="Ng V."/>
            <person name="Clum A."/>
            <person name="Steindorff A."/>
            <person name="Ohm R."/>
            <person name="Martin F."/>
            <person name="Silar P."/>
            <person name="Natvig D."/>
            <person name="Lalanne C."/>
            <person name="Gautier V."/>
            <person name="Ament-Velasquez S.L."/>
            <person name="Kruys A."/>
            <person name="Hutchinson M.I."/>
            <person name="Powell A.J."/>
            <person name="Barry K."/>
            <person name="Miller A.N."/>
            <person name="Grigoriev I.V."/>
            <person name="Debuchy R."/>
            <person name="Gladieux P."/>
            <person name="Thoren M.H."/>
            <person name="Johannesson H."/>
        </authorList>
    </citation>
    <scope>NUCLEOTIDE SEQUENCE</scope>
    <source>
        <strain evidence="5">CBS 314.62</strain>
    </source>
</reference>
<proteinExistence type="inferred from homology"/>
<reference evidence="5" key="1">
    <citation type="journal article" date="2023" name="Mol. Phylogenet. Evol.">
        <title>Genome-scale phylogeny and comparative genomics of the fungal order Sordariales.</title>
        <authorList>
            <person name="Hensen N."/>
            <person name="Bonometti L."/>
            <person name="Westerberg I."/>
            <person name="Brannstrom I.O."/>
            <person name="Guillou S."/>
            <person name="Cros-Aarteil S."/>
            <person name="Calhoun S."/>
            <person name="Haridas S."/>
            <person name="Kuo A."/>
            <person name="Mondo S."/>
            <person name="Pangilinan J."/>
            <person name="Riley R."/>
            <person name="LaButti K."/>
            <person name="Andreopoulos B."/>
            <person name="Lipzen A."/>
            <person name="Chen C."/>
            <person name="Yan M."/>
            <person name="Daum C."/>
            <person name="Ng V."/>
            <person name="Clum A."/>
            <person name="Steindorff A."/>
            <person name="Ohm R.A."/>
            <person name="Martin F."/>
            <person name="Silar P."/>
            <person name="Natvig D.O."/>
            <person name="Lalanne C."/>
            <person name="Gautier V."/>
            <person name="Ament-Velasquez S.L."/>
            <person name="Kruys A."/>
            <person name="Hutchinson M.I."/>
            <person name="Powell A.J."/>
            <person name="Barry K."/>
            <person name="Miller A.N."/>
            <person name="Grigoriev I.V."/>
            <person name="Debuchy R."/>
            <person name="Gladieux P."/>
            <person name="Hiltunen Thoren M."/>
            <person name="Johannesson H."/>
        </authorList>
    </citation>
    <scope>NUCLEOTIDE SEQUENCE</scope>
    <source>
        <strain evidence="5">CBS 314.62</strain>
    </source>
</reference>
<organism evidence="5 6">
    <name type="scientific">Podospora appendiculata</name>
    <dbReference type="NCBI Taxonomy" id="314037"/>
    <lineage>
        <taxon>Eukaryota</taxon>
        <taxon>Fungi</taxon>
        <taxon>Dikarya</taxon>
        <taxon>Ascomycota</taxon>
        <taxon>Pezizomycotina</taxon>
        <taxon>Sordariomycetes</taxon>
        <taxon>Sordariomycetidae</taxon>
        <taxon>Sordariales</taxon>
        <taxon>Podosporaceae</taxon>
        <taxon>Podospora</taxon>
    </lineage>
</organism>
<dbReference type="AlphaFoldDB" id="A0AAE0WZ80"/>
<dbReference type="EMBL" id="JAULSO010000007">
    <property type="protein sequence ID" value="KAK3681351.1"/>
    <property type="molecule type" value="Genomic_DNA"/>
</dbReference>
<evidence type="ECO:0000313" key="6">
    <source>
        <dbReference type="Proteomes" id="UP001270362"/>
    </source>
</evidence>
<keyword evidence="3" id="KW-0560">Oxidoreductase</keyword>
<dbReference type="SMART" id="SM00822">
    <property type="entry name" value="PKS_KR"/>
    <property type="match status" value="1"/>
</dbReference>
<evidence type="ECO:0000256" key="2">
    <source>
        <dbReference type="ARBA" id="ARBA00022857"/>
    </source>
</evidence>
<gene>
    <name evidence="5" type="ORF">B0T22DRAFT_523526</name>
</gene>
<name>A0AAE0WZ80_9PEZI</name>
<accession>A0AAE0WZ80</accession>
<feature type="domain" description="Ketoreductase" evidence="4">
    <location>
        <begin position="33"/>
        <end position="241"/>
    </location>
</feature>
<dbReference type="PANTHER" id="PTHR42901">
    <property type="entry name" value="ALCOHOL DEHYDROGENASE"/>
    <property type="match status" value="1"/>
</dbReference>
<dbReference type="InterPro" id="IPR036291">
    <property type="entry name" value="NAD(P)-bd_dom_sf"/>
</dbReference>
<evidence type="ECO:0000256" key="1">
    <source>
        <dbReference type="ARBA" id="ARBA00006484"/>
    </source>
</evidence>
<dbReference type="PRINTS" id="PR00081">
    <property type="entry name" value="GDHRDH"/>
</dbReference>
<dbReference type="PANTHER" id="PTHR42901:SF1">
    <property type="entry name" value="ALCOHOL DEHYDROGENASE"/>
    <property type="match status" value="1"/>
</dbReference>
<dbReference type="InterPro" id="IPR002347">
    <property type="entry name" value="SDR_fam"/>
</dbReference>
<dbReference type="Pfam" id="PF00106">
    <property type="entry name" value="adh_short"/>
    <property type="match status" value="1"/>
</dbReference>